<dbReference type="InterPro" id="IPR036380">
    <property type="entry name" value="Isochorismatase-like_sf"/>
</dbReference>
<dbReference type="InterPro" id="IPR050272">
    <property type="entry name" value="Isochorismatase-like_hydrls"/>
</dbReference>
<evidence type="ECO:0000313" key="3">
    <source>
        <dbReference type="EMBL" id="MDY0885559.1"/>
    </source>
</evidence>
<dbReference type="PANTHER" id="PTHR43540">
    <property type="entry name" value="PEROXYUREIDOACRYLATE/UREIDOACRYLATE AMIDOHYDROLASE-RELATED"/>
    <property type="match status" value="1"/>
</dbReference>
<dbReference type="PANTHER" id="PTHR43540:SF15">
    <property type="entry name" value="BLR5631 PROTEIN"/>
    <property type="match status" value="1"/>
</dbReference>
<keyword evidence="1 3" id="KW-0378">Hydrolase</keyword>
<evidence type="ECO:0000259" key="2">
    <source>
        <dbReference type="Pfam" id="PF00857"/>
    </source>
</evidence>
<sequence>MTTPRTLLQHANAPLHPSALSQSAVIVIDAQEEYRSGRLPLPGIDAATAEIADLLAIARQHHMPIFHVLQQGRPGGLFDPQTPFAQAIPTLAAKDGEQIVVKSLPNAFAKTSLDELIRASGRTELIIVGFMTHMCVSATARAALDLGYRSTIVANATATGDLPDPLQGSTITAAELHRNALAALADRFAIVVRDVAALTKG</sequence>
<dbReference type="Proteomes" id="UP001279642">
    <property type="component" value="Unassembled WGS sequence"/>
</dbReference>
<dbReference type="Gene3D" id="3.40.50.850">
    <property type="entry name" value="Isochorismatase-like"/>
    <property type="match status" value="1"/>
</dbReference>
<dbReference type="EC" id="3.-.-.-" evidence="3"/>
<proteinExistence type="predicted"/>
<organism evidence="3 4">
    <name type="scientific">Dongia soli</name>
    <dbReference type="NCBI Taxonomy" id="600628"/>
    <lineage>
        <taxon>Bacteria</taxon>
        <taxon>Pseudomonadati</taxon>
        <taxon>Pseudomonadota</taxon>
        <taxon>Alphaproteobacteria</taxon>
        <taxon>Rhodospirillales</taxon>
        <taxon>Dongiaceae</taxon>
        <taxon>Dongia</taxon>
    </lineage>
</organism>
<feature type="domain" description="Isochorismatase-like" evidence="2">
    <location>
        <begin position="23"/>
        <end position="192"/>
    </location>
</feature>
<dbReference type="Pfam" id="PF00857">
    <property type="entry name" value="Isochorismatase"/>
    <property type="match status" value="1"/>
</dbReference>
<dbReference type="CDD" id="cd01014">
    <property type="entry name" value="nicotinamidase_related"/>
    <property type="match status" value="1"/>
</dbReference>
<name>A0ABU5EHP3_9PROT</name>
<accession>A0ABU5EHP3</accession>
<dbReference type="SUPFAM" id="SSF52499">
    <property type="entry name" value="Isochorismatase-like hydrolases"/>
    <property type="match status" value="1"/>
</dbReference>
<dbReference type="EMBL" id="JAXCLW010000011">
    <property type="protein sequence ID" value="MDY0885559.1"/>
    <property type="molecule type" value="Genomic_DNA"/>
</dbReference>
<dbReference type="InterPro" id="IPR000868">
    <property type="entry name" value="Isochorismatase-like_dom"/>
</dbReference>
<evidence type="ECO:0000313" key="4">
    <source>
        <dbReference type="Proteomes" id="UP001279642"/>
    </source>
</evidence>
<reference evidence="3 4" key="1">
    <citation type="journal article" date="2016" name="Antonie Van Leeuwenhoek">
        <title>Dongia soli sp. nov., isolated from soil from Dokdo, Korea.</title>
        <authorList>
            <person name="Kim D.U."/>
            <person name="Lee H."/>
            <person name="Kim H."/>
            <person name="Kim S.G."/>
            <person name="Ka J.O."/>
        </authorList>
    </citation>
    <scope>NUCLEOTIDE SEQUENCE [LARGE SCALE GENOMIC DNA]</scope>
    <source>
        <strain evidence="3 4">D78</strain>
    </source>
</reference>
<keyword evidence="4" id="KW-1185">Reference proteome</keyword>
<comment type="caution">
    <text evidence="3">The sequence shown here is derived from an EMBL/GenBank/DDBJ whole genome shotgun (WGS) entry which is preliminary data.</text>
</comment>
<dbReference type="GO" id="GO:0016787">
    <property type="term" value="F:hydrolase activity"/>
    <property type="evidence" value="ECO:0007669"/>
    <property type="project" value="UniProtKB-KW"/>
</dbReference>
<dbReference type="RefSeq" id="WP_320510634.1">
    <property type="nucleotide sequence ID" value="NZ_JAXCLW010000011.1"/>
</dbReference>
<evidence type="ECO:0000256" key="1">
    <source>
        <dbReference type="ARBA" id="ARBA00022801"/>
    </source>
</evidence>
<protein>
    <submittedName>
        <fullName evidence="3">Cysteine hydrolase family protein</fullName>
        <ecNumber evidence="3">3.-.-.-</ecNumber>
    </submittedName>
</protein>
<gene>
    <name evidence="3" type="ORF">SMD27_22155</name>
</gene>